<evidence type="ECO:0000256" key="9">
    <source>
        <dbReference type="SAM" id="Phobius"/>
    </source>
</evidence>
<feature type="transmembrane region" description="Helical" evidence="9">
    <location>
        <begin position="47"/>
        <end position="66"/>
    </location>
</feature>
<dbReference type="EMBL" id="QEWW01000001">
    <property type="protein sequence ID" value="PWD87782.1"/>
    <property type="molecule type" value="Genomic_DNA"/>
</dbReference>
<reference evidence="11" key="1">
    <citation type="submission" date="2018-05" db="EMBL/GenBank/DDBJ databases">
        <title>Ignatzschineria dubaiensis sp. nov., isolated from necrotic foot tissues of dromedaries (Camelus dromedarius) and associated maggots in Dubai, United Arab Emirates.</title>
        <authorList>
            <person name="Tsang C.C."/>
            <person name="Tang J.Y.M."/>
            <person name="Fong J.Y.H."/>
            <person name="Kinne J."/>
            <person name="Lee H.H."/>
            <person name="Joseph M."/>
            <person name="Jose S."/>
            <person name="Schuster R.K."/>
            <person name="Tang Y."/>
            <person name="Sivakumar S."/>
            <person name="Chen J.H.K."/>
            <person name="Teng J.L.L."/>
            <person name="Lau S.K.P."/>
            <person name="Wernery U."/>
            <person name="Woo P.C.Y."/>
        </authorList>
    </citation>
    <scope>NUCLEOTIDE SEQUENCE [LARGE SCALE GENOMIC DNA]</scope>
    <source>
        <strain evidence="11">UAE-HKU57</strain>
    </source>
</reference>
<evidence type="ECO:0000256" key="2">
    <source>
        <dbReference type="ARBA" id="ARBA00022448"/>
    </source>
</evidence>
<sequence length="140" mass="14137">MTFFSLPALLGGLLIGCAAVLFLIGLGRIMGVSGIVSNLLTRQGITAWRVLFVVGLLISPGIYYLIAGSLPTVSVTSSIPLLIAAGLLVGVGSAMGSGCTSGHSICGISRFAPGSLIITVLFMVAGGVTVFVLKHLMMGG</sequence>
<dbReference type="RefSeq" id="WP_109217741.1">
    <property type="nucleotide sequence ID" value="NZ_QEWW01000001.1"/>
</dbReference>
<gene>
    <name evidence="10" type="ORF">DC077_00410</name>
</gene>
<dbReference type="PANTHER" id="PTHR30574">
    <property type="entry name" value="INNER MEMBRANE PROTEIN YEDE"/>
    <property type="match status" value="1"/>
</dbReference>
<comment type="caution">
    <text evidence="10">The sequence shown here is derived from an EMBL/GenBank/DDBJ whole genome shotgun (WGS) entry which is preliminary data.</text>
</comment>
<feature type="transmembrane region" description="Helical" evidence="9">
    <location>
        <begin position="6"/>
        <end position="26"/>
    </location>
</feature>
<keyword evidence="3" id="KW-1003">Cell membrane</keyword>
<evidence type="ECO:0000313" key="10">
    <source>
        <dbReference type="EMBL" id="PWD87782.1"/>
    </source>
</evidence>
<dbReference type="AlphaFoldDB" id="A0A2U2ASU4"/>
<dbReference type="Proteomes" id="UP000245059">
    <property type="component" value="Unassembled WGS sequence"/>
</dbReference>
<evidence type="ECO:0000313" key="11">
    <source>
        <dbReference type="Proteomes" id="UP000245059"/>
    </source>
</evidence>
<feature type="transmembrane region" description="Helical" evidence="9">
    <location>
        <begin position="78"/>
        <end position="99"/>
    </location>
</feature>
<evidence type="ECO:0000256" key="1">
    <source>
        <dbReference type="ARBA" id="ARBA00004429"/>
    </source>
</evidence>
<protein>
    <recommendedName>
        <fullName evidence="12">YeeE/YedE family protein</fullName>
    </recommendedName>
</protein>
<evidence type="ECO:0008006" key="12">
    <source>
        <dbReference type="Google" id="ProtNLM"/>
    </source>
</evidence>
<name>A0A2U2ASU4_9GAMM</name>
<evidence type="ECO:0000256" key="7">
    <source>
        <dbReference type="ARBA" id="ARBA00023136"/>
    </source>
</evidence>
<organism evidence="10 11">
    <name type="scientific">Ignatzschineria cameli</name>
    <dbReference type="NCBI Taxonomy" id="2182793"/>
    <lineage>
        <taxon>Bacteria</taxon>
        <taxon>Pseudomonadati</taxon>
        <taxon>Pseudomonadota</taxon>
        <taxon>Gammaproteobacteria</taxon>
        <taxon>Cardiobacteriales</taxon>
        <taxon>Ignatzschineriaceae</taxon>
        <taxon>Ignatzschineria</taxon>
    </lineage>
</organism>
<proteinExistence type="inferred from homology"/>
<keyword evidence="4" id="KW-0997">Cell inner membrane</keyword>
<evidence type="ECO:0000256" key="5">
    <source>
        <dbReference type="ARBA" id="ARBA00022692"/>
    </source>
</evidence>
<accession>A0A2U2ASU4</accession>
<comment type="similarity">
    <text evidence="8">Belongs to the TsuA/YedE (TC 9.B.102) family.</text>
</comment>
<evidence type="ECO:0000256" key="8">
    <source>
        <dbReference type="ARBA" id="ARBA00035655"/>
    </source>
</evidence>
<evidence type="ECO:0000256" key="3">
    <source>
        <dbReference type="ARBA" id="ARBA00022475"/>
    </source>
</evidence>
<dbReference type="GO" id="GO:0005886">
    <property type="term" value="C:plasma membrane"/>
    <property type="evidence" value="ECO:0007669"/>
    <property type="project" value="UniProtKB-SubCell"/>
</dbReference>
<keyword evidence="5 9" id="KW-0812">Transmembrane</keyword>
<keyword evidence="2" id="KW-0813">Transport</keyword>
<dbReference type="PANTHER" id="PTHR30574:SF1">
    <property type="entry name" value="SULPHUR TRANSPORT DOMAIN-CONTAINING PROTEIN"/>
    <property type="match status" value="1"/>
</dbReference>
<evidence type="ECO:0000256" key="4">
    <source>
        <dbReference type="ARBA" id="ARBA00022519"/>
    </source>
</evidence>
<feature type="transmembrane region" description="Helical" evidence="9">
    <location>
        <begin position="111"/>
        <end position="133"/>
    </location>
</feature>
<dbReference type="InterPro" id="IPR007272">
    <property type="entry name" value="Sulf_transp_TsuA/YedE"/>
</dbReference>
<evidence type="ECO:0000256" key="6">
    <source>
        <dbReference type="ARBA" id="ARBA00022989"/>
    </source>
</evidence>
<keyword evidence="6 9" id="KW-1133">Transmembrane helix</keyword>
<keyword evidence="7 9" id="KW-0472">Membrane</keyword>
<comment type="subcellular location">
    <subcellularLocation>
        <location evidence="1">Cell inner membrane</location>
        <topology evidence="1">Multi-pass membrane protein</topology>
    </subcellularLocation>
</comment>